<dbReference type="EMBL" id="AZEF01000012">
    <property type="protein sequence ID" value="KRL02518.1"/>
    <property type="molecule type" value="Genomic_DNA"/>
</dbReference>
<protein>
    <submittedName>
        <fullName evidence="3">HK97 family phage major capsid protein</fullName>
    </submittedName>
</protein>
<dbReference type="RefSeq" id="WP_057742858.1">
    <property type="nucleotide sequence ID" value="NZ_AZEF01000012.1"/>
</dbReference>
<dbReference type="SUPFAM" id="SSF56563">
    <property type="entry name" value="Major capsid protein gp5"/>
    <property type="match status" value="1"/>
</dbReference>
<name>A0A0R1M3C3_9LACO</name>
<dbReference type="AlphaFoldDB" id="A0A0R1M3C3"/>
<evidence type="ECO:0000313" key="3">
    <source>
        <dbReference type="EMBL" id="KRL02518.1"/>
    </source>
</evidence>
<dbReference type="Proteomes" id="UP000051621">
    <property type="component" value="Unassembled WGS sequence"/>
</dbReference>
<dbReference type="Pfam" id="PF05065">
    <property type="entry name" value="Phage_capsid"/>
    <property type="match status" value="1"/>
</dbReference>
<dbReference type="STRING" id="1423731.FC81_GL000686"/>
<evidence type="ECO:0000259" key="2">
    <source>
        <dbReference type="Pfam" id="PF05065"/>
    </source>
</evidence>
<proteinExistence type="predicted"/>
<dbReference type="NCBIfam" id="TIGR01554">
    <property type="entry name" value="major_cap_HK97"/>
    <property type="match status" value="1"/>
</dbReference>
<comment type="subcellular location">
    <subcellularLocation>
        <location evidence="1">Virion</location>
    </subcellularLocation>
</comment>
<gene>
    <name evidence="3" type="ORF">FC81_GL000686</name>
</gene>
<dbReference type="OrthoDB" id="85826at2"/>
<organism evidence="3 4">
    <name type="scientific">Liquorilactobacillus capillatus DSM 19910</name>
    <dbReference type="NCBI Taxonomy" id="1423731"/>
    <lineage>
        <taxon>Bacteria</taxon>
        <taxon>Bacillati</taxon>
        <taxon>Bacillota</taxon>
        <taxon>Bacilli</taxon>
        <taxon>Lactobacillales</taxon>
        <taxon>Lactobacillaceae</taxon>
        <taxon>Liquorilactobacillus</taxon>
    </lineage>
</organism>
<comment type="caution">
    <text evidence="3">The sequence shown here is derived from an EMBL/GenBank/DDBJ whole genome shotgun (WGS) entry which is preliminary data.</text>
</comment>
<dbReference type="PATRIC" id="fig|1423731.3.peg.704"/>
<feature type="domain" description="Phage capsid-like C-terminal" evidence="2">
    <location>
        <begin position="120"/>
        <end position="384"/>
    </location>
</feature>
<keyword evidence="4" id="KW-1185">Reference proteome</keyword>
<evidence type="ECO:0000313" key="4">
    <source>
        <dbReference type="Proteomes" id="UP000051621"/>
    </source>
</evidence>
<reference evidence="3 4" key="1">
    <citation type="journal article" date="2015" name="Genome Announc.">
        <title>Expanding the biotechnology potential of lactobacilli through comparative genomics of 213 strains and associated genera.</title>
        <authorList>
            <person name="Sun Z."/>
            <person name="Harris H.M."/>
            <person name="McCann A."/>
            <person name="Guo C."/>
            <person name="Argimon S."/>
            <person name="Zhang W."/>
            <person name="Yang X."/>
            <person name="Jeffery I.B."/>
            <person name="Cooney J.C."/>
            <person name="Kagawa T.F."/>
            <person name="Liu W."/>
            <person name="Song Y."/>
            <person name="Salvetti E."/>
            <person name="Wrobel A."/>
            <person name="Rasinkangas P."/>
            <person name="Parkhill J."/>
            <person name="Rea M.C."/>
            <person name="O'Sullivan O."/>
            <person name="Ritari J."/>
            <person name="Douillard F.P."/>
            <person name="Paul Ross R."/>
            <person name="Yang R."/>
            <person name="Briner A.E."/>
            <person name="Felis G.E."/>
            <person name="de Vos W.M."/>
            <person name="Barrangou R."/>
            <person name="Klaenhammer T.R."/>
            <person name="Caufield P.W."/>
            <person name="Cui Y."/>
            <person name="Zhang H."/>
            <person name="O'Toole P.W."/>
        </authorList>
    </citation>
    <scope>NUCLEOTIDE SEQUENCE [LARGE SCALE GENOMIC DNA]</scope>
    <source>
        <strain evidence="3 4">DSM 19910</strain>
    </source>
</reference>
<dbReference type="InterPro" id="IPR054612">
    <property type="entry name" value="Phage_capsid-like_C"/>
</dbReference>
<accession>A0A0R1M3C3</accession>
<sequence>MFNVNQINDAWIASGQKVADLNAKLNAAVLDDSFDKKTFENLKNDRDNEMAHRDALKGQLDQARAEAETNIGDDNKVTVVSDKNGHKAFAKGIRDLLRGKVKHLNLVSTSSDTSSTSGAGLTIPPDIQTRINTLIRQYDQLQSLVNVEKTSVEKGTRNVEVFSTMNELVELDDEDADIGDNDEPKLKPVSYEIKRYAGINKITNTLLKDSDENIINWIVTWIAKKVVVTRNKKIILVLNTAPKKPTIAKWDDIIDLSDGALDPAISNIGVFLTNQSGWVTIKKVKDAMGNYLIQRDPQGSVPKVINDKQVVVVSDNWLPDTANNVHPLYFGSFKEGVTLFDRENMSLAQTTEGGTSFQKDQTWIRVIDRFDVESVDEGAFAAGSFSSVADQKANFTASAAANNG</sequence>
<evidence type="ECO:0000256" key="1">
    <source>
        <dbReference type="ARBA" id="ARBA00004328"/>
    </source>
</evidence>
<dbReference type="InterPro" id="IPR024455">
    <property type="entry name" value="Phage_capsid"/>
</dbReference>